<dbReference type="SUPFAM" id="SSF58104">
    <property type="entry name" value="Methyl-accepting chemotaxis protein (MCP) signaling domain"/>
    <property type="match status" value="1"/>
</dbReference>
<dbReference type="EMBL" id="DPPF01000120">
    <property type="protein sequence ID" value="HCW93243.1"/>
    <property type="molecule type" value="Genomic_DNA"/>
</dbReference>
<name>A0A3D5QBY3_FLESI</name>
<gene>
    <name evidence="3" type="ORF">DHM44_06150</name>
</gene>
<reference evidence="3 4" key="1">
    <citation type="journal article" date="2018" name="Nat. Biotechnol.">
        <title>A standardized bacterial taxonomy based on genome phylogeny substantially revises the tree of life.</title>
        <authorList>
            <person name="Parks D.H."/>
            <person name="Chuvochina M."/>
            <person name="Waite D.W."/>
            <person name="Rinke C."/>
            <person name="Skarshewski A."/>
            <person name="Chaumeil P.A."/>
            <person name="Hugenholtz P."/>
        </authorList>
    </citation>
    <scope>NUCLEOTIDE SEQUENCE [LARGE SCALE GENOMIC DNA]</scope>
    <source>
        <strain evidence="3">UBA8672</strain>
    </source>
</reference>
<dbReference type="PANTHER" id="PTHR33371">
    <property type="entry name" value="INTERMEMBRANE PHOSPHOLIPID TRANSPORT SYSTEM BINDING PROTEIN MLAD-RELATED"/>
    <property type="match status" value="1"/>
</dbReference>
<accession>A0A3D5QBY3</accession>
<comment type="caution">
    <text evidence="3">The sequence shown here is derived from an EMBL/GenBank/DDBJ whole genome shotgun (WGS) entry which is preliminary data.</text>
</comment>
<dbReference type="AlphaFoldDB" id="A0A3D5QBY3"/>
<dbReference type="Pfam" id="PF02470">
    <property type="entry name" value="MlaD"/>
    <property type="match status" value="1"/>
</dbReference>
<dbReference type="InterPro" id="IPR003399">
    <property type="entry name" value="Mce/MlaD"/>
</dbReference>
<feature type="domain" description="Mce/MlaD" evidence="2">
    <location>
        <begin position="37"/>
        <end position="110"/>
    </location>
</feature>
<evidence type="ECO:0000256" key="1">
    <source>
        <dbReference type="SAM" id="Phobius"/>
    </source>
</evidence>
<proteinExistence type="predicted"/>
<keyword evidence="1" id="KW-0472">Membrane</keyword>
<dbReference type="Proteomes" id="UP000262325">
    <property type="component" value="Unassembled WGS sequence"/>
</dbReference>
<dbReference type="PANTHER" id="PTHR33371:SF4">
    <property type="entry name" value="INTERMEMBRANE PHOSPHOLIPID TRANSPORT SYSTEM BINDING PROTEIN MLAD"/>
    <property type="match status" value="1"/>
</dbReference>
<evidence type="ECO:0000313" key="3">
    <source>
        <dbReference type="EMBL" id="HCW93243.1"/>
    </source>
</evidence>
<evidence type="ECO:0000259" key="2">
    <source>
        <dbReference type="Pfam" id="PF02470"/>
    </source>
</evidence>
<sequence length="523" mass="58549">MKFGLEAKVGVFVIAVFVMLGYMTTKVSEFSFYKSSGYIVTYQIPTASGVTKDASVKFRGVTVGKVEDIMLSNGKVNVKLRIESKYKIPDNVQLSVRSTGFLGEKYIELQTTKEPSKGYLADGEVLKGYKSGTDIDELTSQLGDIAGDVKAITSALKEVIATTEGKNSMKATLANVRATTEMMREMIQSNQQRVNNIVKSVEKLANTMEKMAVSNEKSINNLIKNLEVFSAELRTQTPVIAEKVNRIADRVNNITGDVDDVMSSSKQDLKETINSIRYVTSRLEKTVDNVNEITSKINEGTGTFGALVNDNETAEDVKETIRGLKNMVTQYDKFQLNLEFAGEKMVDTGETKGYFKLRIDPNEEKYYLLGLASSEQGTTTTTVTSHTFDNPPNDVGHDYTETEVAREENSLTFIAQYAHQMFYENLFLRLGLMESEFGIGADYSFFDDNFTLYLDAYDFNSDSVRDPHLKTKLRYRLGKNFFVDAGYDDFLNEETSSFFVGGGIRFTDNDLKYLLGKVPFPTQ</sequence>
<feature type="transmembrane region" description="Helical" evidence="1">
    <location>
        <begin position="7"/>
        <end position="25"/>
    </location>
</feature>
<protein>
    <submittedName>
        <fullName evidence="3">MCE family protein</fullName>
    </submittedName>
</protein>
<evidence type="ECO:0000313" key="4">
    <source>
        <dbReference type="Proteomes" id="UP000262325"/>
    </source>
</evidence>
<keyword evidence="1" id="KW-1133">Transmembrane helix</keyword>
<keyword evidence="1" id="KW-0812">Transmembrane</keyword>
<organism evidence="3 4">
    <name type="scientific">Flexistipes sinusarabici</name>
    <dbReference type="NCBI Taxonomy" id="2352"/>
    <lineage>
        <taxon>Bacteria</taxon>
        <taxon>Pseudomonadati</taxon>
        <taxon>Deferribacterota</taxon>
        <taxon>Deferribacteres</taxon>
        <taxon>Deferribacterales</taxon>
        <taxon>Flexistipitaceae</taxon>
        <taxon>Flexistipes</taxon>
    </lineage>
</organism>
<dbReference type="Gene3D" id="1.10.287.950">
    <property type="entry name" value="Methyl-accepting chemotaxis protein"/>
    <property type="match status" value="1"/>
</dbReference>
<dbReference type="InterPro" id="IPR052336">
    <property type="entry name" value="MlaD_Phospholipid_Transporter"/>
</dbReference>